<proteinExistence type="predicted"/>
<organism evidence="1 2">
    <name type="scientific">Eumeta variegata</name>
    <name type="common">Bagworm moth</name>
    <name type="synonym">Eumeta japonica</name>
    <dbReference type="NCBI Taxonomy" id="151549"/>
    <lineage>
        <taxon>Eukaryota</taxon>
        <taxon>Metazoa</taxon>
        <taxon>Ecdysozoa</taxon>
        <taxon>Arthropoda</taxon>
        <taxon>Hexapoda</taxon>
        <taxon>Insecta</taxon>
        <taxon>Pterygota</taxon>
        <taxon>Neoptera</taxon>
        <taxon>Endopterygota</taxon>
        <taxon>Lepidoptera</taxon>
        <taxon>Glossata</taxon>
        <taxon>Ditrysia</taxon>
        <taxon>Tineoidea</taxon>
        <taxon>Psychidae</taxon>
        <taxon>Oiketicinae</taxon>
        <taxon>Eumeta</taxon>
    </lineage>
</organism>
<reference evidence="1 2" key="1">
    <citation type="journal article" date="2019" name="Commun. Biol.">
        <title>The bagworm genome reveals a unique fibroin gene that provides high tensile strength.</title>
        <authorList>
            <person name="Kono N."/>
            <person name="Nakamura H."/>
            <person name="Ohtoshi R."/>
            <person name="Tomita M."/>
            <person name="Numata K."/>
            <person name="Arakawa K."/>
        </authorList>
    </citation>
    <scope>NUCLEOTIDE SEQUENCE [LARGE SCALE GENOMIC DNA]</scope>
</reference>
<keyword evidence="2" id="KW-1185">Reference proteome</keyword>
<dbReference type="AlphaFoldDB" id="A0A4C1UA88"/>
<accession>A0A4C1UA88</accession>
<dbReference type="EMBL" id="BGZK01000149">
    <property type="protein sequence ID" value="GBP23291.1"/>
    <property type="molecule type" value="Genomic_DNA"/>
</dbReference>
<comment type="caution">
    <text evidence="1">The sequence shown here is derived from an EMBL/GenBank/DDBJ whole genome shotgun (WGS) entry which is preliminary data.</text>
</comment>
<gene>
    <name evidence="1" type="ORF">EVAR_76005_1</name>
</gene>
<name>A0A4C1UA88_EUMVA</name>
<dbReference type="Proteomes" id="UP000299102">
    <property type="component" value="Unassembled WGS sequence"/>
</dbReference>
<protein>
    <submittedName>
        <fullName evidence="1">Uncharacterized protein</fullName>
    </submittedName>
</protein>
<evidence type="ECO:0000313" key="2">
    <source>
        <dbReference type="Proteomes" id="UP000299102"/>
    </source>
</evidence>
<evidence type="ECO:0000313" key="1">
    <source>
        <dbReference type="EMBL" id="GBP23291.1"/>
    </source>
</evidence>
<sequence>MLQRLPAITVRLTNLFTLNIFTFPERRRRGSKAAEPGGAACLISEITLCLGSDSALEAAIGRHFKSPPARVSEINPRSKVSHLPPRRRGRVLFMPRTGAP</sequence>